<evidence type="ECO:0000313" key="9">
    <source>
        <dbReference type="EMBL" id="SEM49739.1"/>
    </source>
</evidence>
<feature type="transmembrane region" description="Helical" evidence="8">
    <location>
        <begin position="499"/>
        <end position="520"/>
    </location>
</feature>
<dbReference type="Proteomes" id="UP000199421">
    <property type="component" value="Unassembled WGS sequence"/>
</dbReference>
<dbReference type="GO" id="GO:0008324">
    <property type="term" value="F:monoatomic cation transmembrane transporter activity"/>
    <property type="evidence" value="ECO:0007669"/>
    <property type="project" value="InterPro"/>
</dbReference>
<feature type="transmembrane region" description="Helical" evidence="8">
    <location>
        <begin position="204"/>
        <end position="228"/>
    </location>
</feature>
<dbReference type="GO" id="GO:0005886">
    <property type="term" value="C:plasma membrane"/>
    <property type="evidence" value="ECO:0007669"/>
    <property type="project" value="UniProtKB-SubCell"/>
</dbReference>
<accession>A0A1H7YX68</accession>
<dbReference type="STRING" id="407022.SAMN05661044_05336"/>
<evidence type="ECO:0000256" key="8">
    <source>
        <dbReference type="SAM" id="Phobius"/>
    </source>
</evidence>
<feature type="transmembrane region" description="Helical" evidence="8">
    <location>
        <begin position="144"/>
        <end position="163"/>
    </location>
</feature>
<feature type="transmembrane region" description="Helical" evidence="8">
    <location>
        <begin position="556"/>
        <end position="577"/>
    </location>
</feature>
<evidence type="ECO:0000256" key="4">
    <source>
        <dbReference type="ARBA" id="ARBA00022692"/>
    </source>
</evidence>
<proteinExistence type="predicted"/>
<evidence type="ECO:0000256" key="1">
    <source>
        <dbReference type="ARBA" id="ARBA00004651"/>
    </source>
</evidence>
<dbReference type="GO" id="GO:0030001">
    <property type="term" value="P:metal ion transport"/>
    <property type="evidence" value="ECO:0007669"/>
    <property type="project" value="UniProtKB-ARBA"/>
</dbReference>
<keyword evidence="2" id="KW-0813">Transport</keyword>
<keyword evidence="5 8" id="KW-1133">Transmembrane helix</keyword>
<dbReference type="InterPro" id="IPR003445">
    <property type="entry name" value="Cat_transpt"/>
</dbReference>
<keyword evidence="3" id="KW-1003">Cell membrane</keyword>
<keyword evidence="7 8" id="KW-0472">Membrane</keyword>
<dbReference type="PANTHER" id="PTHR32024:SF1">
    <property type="entry name" value="KTR SYSTEM POTASSIUM UPTAKE PROTEIN B"/>
    <property type="match status" value="1"/>
</dbReference>
<dbReference type="AlphaFoldDB" id="A0A1H7YX68"/>
<evidence type="ECO:0000256" key="2">
    <source>
        <dbReference type="ARBA" id="ARBA00022448"/>
    </source>
</evidence>
<feature type="transmembrane region" description="Helical" evidence="8">
    <location>
        <begin position="459"/>
        <end position="478"/>
    </location>
</feature>
<feature type="transmembrane region" description="Helical" evidence="8">
    <location>
        <begin position="50"/>
        <end position="70"/>
    </location>
</feature>
<evidence type="ECO:0000256" key="5">
    <source>
        <dbReference type="ARBA" id="ARBA00022989"/>
    </source>
</evidence>
<keyword evidence="10" id="KW-1185">Reference proteome</keyword>
<dbReference type="EMBL" id="FOAF01000014">
    <property type="protein sequence ID" value="SEM49739.1"/>
    <property type="molecule type" value="Genomic_DNA"/>
</dbReference>
<feature type="transmembrane region" description="Helical" evidence="8">
    <location>
        <begin position="20"/>
        <end position="38"/>
    </location>
</feature>
<name>A0A1H7YX68_OLID1</name>
<sequence length="594" mass="66622">MQFFRWRTFYKEYNRKIDHFILYVSLLSSIAIIFNTGYDTQAFTQQAFQKGIFLIFQLLTSLLSVRNILLLTHYRKEGKMKFAEIFLLFYYLFVVFVHYAGYFKEISEFQREEWIYIGIFALFLIEISKQSLFFDKLFFNPTLLFVLSFILLIFIGTILLLLPNITKDIPLTLVDALFMATSAVCITGLSSVDIAGTFTPFGQTILIILVQIGGLGIMTFTGFFGYFFSGGFSYRNQLMYTEILSENKLASVIKSLLKIVLVTFFFEAIGAVLIFLNSDSTLFTSFSDRVSFAIFHAISSFCNAGFSTVPDGLLHPTLQNNFPLQLTMASLFILGGLGFGIVFNFYALIKRWTINIYKRVFFHKPFVYKAWVVSFNSRIIAITTLFLLVIGTISFFVFEYYYTLDTKNSFWGKLTTAFFLSATPRSAGLSPVNLNDLASPSFVLMLFLMWVGASPGSTGGGIKTTTFAIATLNIVSLVRGKDRVEIFRRQVSADSIQRAFAVIALSVAALSLSLLILTITDGALGLKNLMFECVSAYGTVGLSLGITAKLSSAGKMVLACIMFIGRIGALTLLVGLISNTKMKTYSYPQEKVLF</sequence>
<keyword evidence="4 8" id="KW-0812">Transmembrane</keyword>
<evidence type="ECO:0000256" key="7">
    <source>
        <dbReference type="ARBA" id="ARBA00023136"/>
    </source>
</evidence>
<evidence type="ECO:0000256" key="6">
    <source>
        <dbReference type="ARBA" id="ARBA00023065"/>
    </source>
</evidence>
<comment type="subcellular location">
    <subcellularLocation>
        <location evidence="1">Cell membrane</location>
        <topology evidence="1">Multi-pass membrane protein</topology>
    </subcellularLocation>
</comment>
<feature type="transmembrane region" description="Helical" evidence="8">
    <location>
        <begin position="256"/>
        <end position="278"/>
    </location>
</feature>
<dbReference type="RefSeq" id="WP_093332368.1">
    <property type="nucleotide sequence ID" value="NZ_FOAF01000014.1"/>
</dbReference>
<protein>
    <submittedName>
        <fullName evidence="9">Trk-type K+ transport system, membrane component</fullName>
    </submittedName>
</protein>
<gene>
    <name evidence="9" type="ORF">SAMN05661044_05336</name>
</gene>
<evidence type="ECO:0000256" key="3">
    <source>
        <dbReference type="ARBA" id="ARBA00022475"/>
    </source>
</evidence>
<feature type="transmembrane region" description="Helical" evidence="8">
    <location>
        <begin position="82"/>
        <end position="102"/>
    </location>
</feature>
<reference evidence="10" key="1">
    <citation type="submission" date="2016-10" db="EMBL/GenBank/DDBJ databases">
        <authorList>
            <person name="Varghese N."/>
            <person name="Submissions S."/>
        </authorList>
    </citation>
    <scope>NUCLEOTIDE SEQUENCE [LARGE SCALE GENOMIC DNA]</scope>
    <source>
        <strain evidence="10">DSM 18733</strain>
    </source>
</reference>
<feature type="transmembrane region" description="Helical" evidence="8">
    <location>
        <begin position="370"/>
        <end position="398"/>
    </location>
</feature>
<dbReference type="OrthoDB" id="9810952at2"/>
<dbReference type="Pfam" id="PF02386">
    <property type="entry name" value="TrkH"/>
    <property type="match status" value="1"/>
</dbReference>
<dbReference type="PANTHER" id="PTHR32024">
    <property type="entry name" value="TRK SYSTEM POTASSIUM UPTAKE PROTEIN TRKG-RELATED"/>
    <property type="match status" value="1"/>
</dbReference>
<feature type="transmembrane region" description="Helical" evidence="8">
    <location>
        <begin position="329"/>
        <end position="349"/>
    </location>
</feature>
<evidence type="ECO:0000313" key="10">
    <source>
        <dbReference type="Proteomes" id="UP000199421"/>
    </source>
</evidence>
<feature type="transmembrane region" description="Helical" evidence="8">
    <location>
        <begin position="169"/>
        <end position="192"/>
    </location>
</feature>
<keyword evidence="6" id="KW-0406">Ion transport</keyword>
<organism evidence="9 10">
    <name type="scientific">Olivibacter domesticus</name>
    <name type="common">Pseudosphingobacterium domesticum</name>
    <dbReference type="NCBI Taxonomy" id="407022"/>
    <lineage>
        <taxon>Bacteria</taxon>
        <taxon>Pseudomonadati</taxon>
        <taxon>Bacteroidota</taxon>
        <taxon>Sphingobacteriia</taxon>
        <taxon>Sphingobacteriales</taxon>
        <taxon>Sphingobacteriaceae</taxon>
        <taxon>Olivibacter</taxon>
    </lineage>
</organism>